<proteinExistence type="predicted"/>
<feature type="transmembrane region" description="Helical" evidence="5">
    <location>
        <begin position="110"/>
        <end position="130"/>
    </location>
</feature>
<feature type="transmembrane region" description="Helical" evidence="5">
    <location>
        <begin position="452"/>
        <end position="480"/>
    </location>
</feature>
<feature type="transmembrane region" description="Helical" evidence="5">
    <location>
        <begin position="71"/>
        <end position="98"/>
    </location>
</feature>
<feature type="transmembrane region" description="Helical" evidence="5">
    <location>
        <begin position="425"/>
        <end position="446"/>
    </location>
</feature>
<dbReference type="SUPFAM" id="SSF103473">
    <property type="entry name" value="MFS general substrate transporter"/>
    <property type="match status" value="1"/>
</dbReference>
<feature type="transmembrane region" description="Helical" evidence="5">
    <location>
        <begin position="142"/>
        <end position="161"/>
    </location>
</feature>
<evidence type="ECO:0000256" key="2">
    <source>
        <dbReference type="ARBA" id="ARBA00022692"/>
    </source>
</evidence>
<gene>
    <name evidence="7" type="ORF">CC80DRAFT_452989</name>
</gene>
<dbReference type="PANTHER" id="PTHR23502">
    <property type="entry name" value="MAJOR FACILITATOR SUPERFAMILY"/>
    <property type="match status" value="1"/>
</dbReference>
<evidence type="ECO:0000259" key="6">
    <source>
        <dbReference type="PROSITE" id="PS50850"/>
    </source>
</evidence>
<accession>A0A6A5TII0</accession>
<protein>
    <submittedName>
        <fullName evidence="7">MFS general substrate transporter</fullName>
    </submittedName>
</protein>
<dbReference type="InterPro" id="IPR020846">
    <property type="entry name" value="MFS_dom"/>
</dbReference>
<keyword evidence="2 5" id="KW-0812">Transmembrane</keyword>
<name>A0A6A5TII0_9PLEO</name>
<evidence type="ECO:0000256" key="3">
    <source>
        <dbReference type="ARBA" id="ARBA00022989"/>
    </source>
</evidence>
<reference evidence="7" key="1">
    <citation type="journal article" date="2020" name="Stud. Mycol.">
        <title>101 Dothideomycetes genomes: a test case for predicting lifestyles and emergence of pathogens.</title>
        <authorList>
            <person name="Haridas S."/>
            <person name="Albert R."/>
            <person name="Binder M."/>
            <person name="Bloem J."/>
            <person name="Labutti K."/>
            <person name="Salamov A."/>
            <person name="Andreopoulos B."/>
            <person name="Baker S."/>
            <person name="Barry K."/>
            <person name="Bills G."/>
            <person name="Bluhm B."/>
            <person name="Cannon C."/>
            <person name="Castanera R."/>
            <person name="Culley D."/>
            <person name="Daum C."/>
            <person name="Ezra D."/>
            <person name="Gonzalez J."/>
            <person name="Henrissat B."/>
            <person name="Kuo A."/>
            <person name="Liang C."/>
            <person name="Lipzen A."/>
            <person name="Lutzoni F."/>
            <person name="Magnuson J."/>
            <person name="Mondo S."/>
            <person name="Nolan M."/>
            <person name="Ohm R."/>
            <person name="Pangilinan J."/>
            <person name="Park H.-J."/>
            <person name="Ramirez L."/>
            <person name="Alfaro M."/>
            <person name="Sun H."/>
            <person name="Tritt A."/>
            <person name="Yoshinaga Y."/>
            <person name="Zwiers L.-H."/>
            <person name="Turgeon B."/>
            <person name="Goodwin S."/>
            <person name="Spatafora J."/>
            <person name="Crous P."/>
            <person name="Grigoriev I."/>
        </authorList>
    </citation>
    <scope>NUCLEOTIDE SEQUENCE</scope>
    <source>
        <strain evidence="7">CBS 675.92</strain>
    </source>
</reference>
<feature type="transmembrane region" description="Helical" evidence="5">
    <location>
        <begin position="167"/>
        <end position="188"/>
    </location>
</feature>
<sequence>MHEQCSYTQASMNSAKNIQPTIASGGDDSAERRGHEFDGTANLTIGEGTILIPAPTADPRDPLNLTTVHKYIILGILIVYAVSGLCLVTALGALIVFFLDDYEKEGITQAQISGLLTYPSLFLGVGNILSMPLAIAIGRRPVLLLSLLFLFISGILCATNQSFAWHLAARSVAAFSAAQCMALVLLIIQDIFFLHQRGRTFQLFSSFEVLLNSSLTIVSSYMAEAAGWRSWYWLFTAMSGVCFILAFFFIPETAYSRPVSAYMGETAPEYADIHHSNDVEQENYHAIHTPVVEPLTTLSERKLDTENFEPRTLKSDIRIFVVKPNFGRALDTWKQMCTIFFFPHVLWVSLMNGFYQGTDVCIQITYGTALVSPPYNWANTTVSLIQIGQIIVAILSIPIIGWFSDSLIQRKARQNKGIHEPEHRLPPLIAPLLVCILMTVIYGFALQDPEKYHWFALAFTVNIWLFLLLAASTVGTTYLLDAHPTRAAAIMVVIPVSRGLVSFGISYHTVDYISAIGAANTFGILSGIMGIFGLLGLVFYWKGKPVRHYFSRWAN</sequence>
<dbReference type="InterPro" id="IPR011701">
    <property type="entry name" value="MFS"/>
</dbReference>
<evidence type="ECO:0000256" key="5">
    <source>
        <dbReference type="SAM" id="Phobius"/>
    </source>
</evidence>
<comment type="subcellular location">
    <subcellularLocation>
        <location evidence="1">Membrane</location>
        <topology evidence="1">Multi-pass membrane protein</topology>
    </subcellularLocation>
</comment>
<dbReference type="Proteomes" id="UP000800035">
    <property type="component" value="Unassembled WGS sequence"/>
</dbReference>
<dbReference type="Pfam" id="PF07690">
    <property type="entry name" value="MFS_1"/>
    <property type="match status" value="1"/>
</dbReference>
<evidence type="ECO:0000256" key="1">
    <source>
        <dbReference type="ARBA" id="ARBA00004141"/>
    </source>
</evidence>
<keyword evidence="8" id="KW-1185">Reference proteome</keyword>
<evidence type="ECO:0000313" key="7">
    <source>
        <dbReference type="EMBL" id="KAF1951960.1"/>
    </source>
</evidence>
<dbReference type="EMBL" id="ML977013">
    <property type="protein sequence ID" value="KAF1951960.1"/>
    <property type="molecule type" value="Genomic_DNA"/>
</dbReference>
<evidence type="ECO:0000256" key="4">
    <source>
        <dbReference type="ARBA" id="ARBA00023136"/>
    </source>
</evidence>
<dbReference type="PROSITE" id="PS50850">
    <property type="entry name" value="MFS"/>
    <property type="match status" value="1"/>
</dbReference>
<feature type="transmembrane region" description="Helical" evidence="5">
    <location>
        <begin position="487"/>
        <end position="507"/>
    </location>
</feature>
<feature type="transmembrane region" description="Helical" evidence="5">
    <location>
        <begin position="384"/>
        <end position="404"/>
    </location>
</feature>
<dbReference type="AlphaFoldDB" id="A0A6A5TII0"/>
<feature type="domain" description="Major facilitator superfamily (MFS) profile" evidence="6">
    <location>
        <begin position="72"/>
        <end position="544"/>
    </location>
</feature>
<dbReference type="GO" id="GO:0005886">
    <property type="term" value="C:plasma membrane"/>
    <property type="evidence" value="ECO:0007669"/>
    <property type="project" value="TreeGrafter"/>
</dbReference>
<feature type="transmembrane region" description="Helical" evidence="5">
    <location>
        <begin position="200"/>
        <end position="219"/>
    </location>
</feature>
<dbReference type="Gene3D" id="1.20.1250.20">
    <property type="entry name" value="MFS general substrate transporter like domains"/>
    <property type="match status" value="1"/>
</dbReference>
<organism evidence="7 8">
    <name type="scientific">Byssothecium circinans</name>
    <dbReference type="NCBI Taxonomy" id="147558"/>
    <lineage>
        <taxon>Eukaryota</taxon>
        <taxon>Fungi</taxon>
        <taxon>Dikarya</taxon>
        <taxon>Ascomycota</taxon>
        <taxon>Pezizomycotina</taxon>
        <taxon>Dothideomycetes</taxon>
        <taxon>Pleosporomycetidae</taxon>
        <taxon>Pleosporales</taxon>
        <taxon>Massarineae</taxon>
        <taxon>Massarinaceae</taxon>
        <taxon>Byssothecium</taxon>
    </lineage>
</organism>
<feature type="transmembrane region" description="Helical" evidence="5">
    <location>
        <begin position="231"/>
        <end position="250"/>
    </location>
</feature>
<feature type="transmembrane region" description="Helical" evidence="5">
    <location>
        <begin position="513"/>
        <end position="541"/>
    </location>
</feature>
<dbReference type="OrthoDB" id="268400at2759"/>
<dbReference type="InterPro" id="IPR036259">
    <property type="entry name" value="MFS_trans_sf"/>
</dbReference>
<dbReference type="PANTHER" id="PTHR23502:SF164">
    <property type="entry name" value="MAJOR FACILITATOR SUPERFAMILY (MFS) PROFILE DOMAIN-CONTAINING PROTEIN"/>
    <property type="match status" value="1"/>
</dbReference>
<keyword evidence="3 5" id="KW-1133">Transmembrane helix</keyword>
<keyword evidence="4 5" id="KW-0472">Membrane</keyword>
<evidence type="ECO:0000313" key="8">
    <source>
        <dbReference type="Proteomes" id="UP000800035"/>
    </source>
</evidence>
<dbReference type="GO" id="GO:0022857">
    <property type="term" value="F:transmembrane transporter activity"/>
    <property type="evidence" value="ECO:0007669"/>
    <property type="project" value="InterPro"/>
</dbReference>